<evidence type="ECO:0000313" key="5">
    <source>
        <dbReference type="EMBL" id="MFC3211567.1"/>
    </source>
</evidence>
<dbReference type="EMBL" id="JBHRUJ010000016">
    <property type="protein sequence ID" value="MFC3211567.1"/>
    <property type="molecule type" value="Genomic_DNA"/>
</dbReference>
<dbReference type="PANTHER" id="PTHR21599">
    <property type="entry name" value="GLYCERATE KINASE"/>
    <property type="match status" value="1"/>
</dbReference>
<dbReference type="InterPro" id="IPR036129">
    <property type="entry name" value="Glycerate_kinase_sf"/>
</dbReference>
<dbReference type="RefSeq" id="WP_240633536.1">
    <property type="nucleotide sequence ID" value="NZ_JBHRUJ010000016.1"/>
</dbReference>
<gene>
    <name evidence="5" type="ORF">ACFOEJ_10820</name>
</gene>
<dbReference type="GO" id="GO:0016301">
    <property type="term" value="F:kinase activity"/>
    <property type="evidence" value="ECO:0007669"/>
    <property type="project" value="UniProtKB-KW"/>
</dbReference>
<sequence length="383" mass="40070">MKIIIAPDSFKGSMTSLVASVAIKRGILDVDPLAETILLPMADGGEGTVEAILSVSGGKRISCQVQDPLGRKIEAAYGWIVEEKAAVIETAAASGLPLLLPEELDPDKASSFGTGQLIKDALDRGAEKIILGLGGSATVDAGTGLFQALGVKFFDENNRELETVGGRVDLIASMDATGLEPSLAAVQIIVASDVINPLLGKDGAIAVFGPQKGVKQQHMSRYEKGMRQFSALAANTMGRDKSAEPGSGAAGGIGFLLKTLLDVEFMSGLELIVERTQLEKQLDGADLVLTGEGRIDGQSVFGKVPVGIGRLARSHNIPVIAFAGSIGSGIENLEKEGILEIMPIISGPMELQEALLDGESLLYKAAKRLMNILKLGKVIADDK</sequence>
<comment type="similarity">
    <text evidence="1 4">Belongs to the glycerate kinase type-1 family.</text>
</comment>
<dbReference type="InterPro" id="IPR004381">
    <property type="entry name" value="Glycerate_kinase"/>
</dbReference>
<name>A0ABV7KQ61_PLAOK</name>
<keyword evidence="6" id="KW-1185">Reference proteome</keyword>
<dbReference type="NCBIfam" id="TIGR00045">
    <property type="entry name" value="glycerate kinase"/>
    <property type="match status" value="1"/>
</dbReference>
<dbReference type="PANTHER" id="PTHR21599:SF0">
    <property type="entry name" value="GLYCERATE KINASE"/>
    <property type="match status" value="1"/>
</dbReference>
<evidence type="ECO:0000256" key="4">
    <source>
        <dbReference type="PIRNR" id="PIRNR006078"/>
    </source>
</evidence>
<protein>
    <submittedName>
        <fullName evidence="5">Glycerate kinase</fullName>
    </submittedName>
</protein>
<dbReference type="Gene3D" id="3.90.1510.10">
    <property type="entry name" value="Glycerate kinase, domain 2"/>
    <property type="match status" value="1"/>
</dbReference>
<reference evidence="6" key="1">
    <citation type="journal article" date="2019" name="Int. J. Syst. Evol. Microbiol.">
        <title>The Global Catalogue of Microorganisms (GCM) 10K type strain sequencing project: providing services to taxonomists for standard genome sequencing and annotation.</title>
        <authorList>
            <consortium name="The Broad Institute Genomics Platform"/>
            <consortium name="The Broad Institute Genome Sequencing Center for Infectious Disease"/>
            <person name="Wu L."/>
            <person name="Ma J."/>
        </authorList>
    </citation>
    <scope>NUCLEOTIDE SEQUENCE [LARGE SCALE GENOMIC DNA]</scope>
    <source>
        <strain evidence="6">CCM 320</strain>
    </source>
</reference>
<evidence type="ECO:0000256" key="3">
    <source>
        <dbReference type="ARBA" id="ARBA00022777"/>
    </source>
</evidence>
<evidence type="ECO:0000256" key="2">
    <source>
        <dbReference type="ARBA" id="ARBA00022679"/>
    </source>
</evidence>
<organism evidence="5 6">
    <name type="scientific">Planomicrobium okeanokoites</name>
    <name type="common">Planococcus okeanokoites</name>
    <name type="synonym">Flavobacterium okeanokoites</name>
    <dbReference type="NCBI Taxonomy" id="244"/>
    <lineage>
        <taxon>Bacteria</taxon>
        <taxon>Bacillati</taxon>
        <taxon>Bacillota</taxon>
        <taxon>Bacilli</taxon>
        <taxon>Bacillales</taxon>
        <taxon>Caryophanaceae</taxon>
        <taxon>Planomicrobium</taxon>
    </lineage>
</organism>
<evidence type="ECO:0000313" key="6">
    <source>
        <dbReference type="Proteomes" id="UP001595625"/>
    </source>
</evidence>
<dbReference type="SUPFAM" id="SSF110738">
    <property type="entry name" value="Glycerate kinase I"/>
    <property type="match status" value="1"/>
</dbReference>
<proteinExistence type="inferred from homology"/>
<evidence type="ECO:0000256" key="1">
    <source>
        <dbReference type="ARBA" id="ARBA00006284"/>
    </source>
</evidence>
<accession>A0ABV7KQ61</accession>
<dbReference type="InterPro" id="IPR018193">
    <property type="entry name" value="Glyc_kinase_flavodox-like_fold"/>
</dbReference>
<keyword evidence="2 4" id="KW-0808">Transferase</keyword>
<comment type="caution">
    <text evidence="5">The sequence shown here is derived from an EMBL/GenBank/DDBJ whole genome shotgun (WGS) entry which is preliminary data.</text>
</comment>
<dbReference type="Gene3D" id="3.40.50.10350">
    <property type="entry name" value="Glycerate kinase, domain 1"/>
    <property type="match status" value="1"/>
</dbReference>
<dbReference type="Proteomes" id="UP001595625">
    <property type="component" value="Unassembled WGS sequence"/>
</dbReference>
<keyword evidence="3 4" id="KW-0418">Kinase</keyword>
<dbReference type="PIRSF" id="PIRSF006078">
    <property type="entry name" value="GlxK"/>
    <property type="match status" value="1"/>
</dbReference>
<dbReference type="Pfam" id="PF02595">
    <property type="entry name" value="Gly_kinase"/>
    <property type="match status" value="1"/>
</dbReference>
<dbReference type="InterPro" id="IPR018197">
    <property type="entry name" value="Glycerate_kinase_RE-like"/>
</dbReference>